<dbReference type="InterPro" id="IPR001841">
    <property type="entry name" value="Znf_RING"/>
</dbReference>
<evidence type="ECO:0000256" key="2">
    <source>
        <dbReference type="ARBA" id="ARBA00022771"/>
    </source>
</evidence>
<protein>
    <recommendedName>
        <fullName evidence="6">RING-type domain-containing protein</fullName>
    </recommendedName>
</protein>
<evidence type="ECO:0000259" key="6">
    <source>
        <dbReference type="PROSITE" id="PS50089"/>
    </source>
</evidence>
<dbReference type="InterPro" id="IPR013083">
    <property type="entry name" value="Znf_RING/FYVE/PHD"/>
</dbReference>
<evidence type="ECO:0000256" key="3">
    <source>
        <dbReference type="ARBA" id="ARBA00022833"/>
    </source>
</evidence>
<dbReference type="PANTHER" id="PTHR14155:SF627">
    <property type="entry name" value="OS06G0192800 PROTEIN"/>
    <property type="match status" value="1"/>
</dbReference>
<dbReference type="OrthoDB" id="8062037at2759"/>
<organism evidence="7 8">
    <name type="scientific">Puccinia graminis f. sp. tritici</name>
    <dbReference type="NCBI Taxonomy" id="56615"/>
    <lineage>
        <taxon>Eukaryota</taxon>
        <taxon>Fungi</taxon>
        <taxon>Dikarya</taxon>
        <taxon>Basidiomycota</taxon>
        <taxon>Pucciniomycotina</taxon>
        <taxon>Pucciniomycetes</taxon>
        <taxon>Pucciniales</taxon>
        <taxon>Pucciniaceae</taxon>
        <taxon>Puccinia</taxon>
    </lineage>
</organism>
<dbReference type="PROSITE" id="PS50089">
    <property type="entry name" value="ZF_RING_2"/>
    <property type="match status" value="1"/>
</dbReference>
<evidence type="ECO:0000256" key="5">
    <source>
        <dbReference type="SAM" id="SignalP"/>
    </source>
</evidence>
<feature type="signal peptide" evidence="5">
    <location>
        <begin position="1"/>
        <end position="19"/>
    </location>
</feature>
<keyword evidence="2 4" id="KW-0863">Zinc-finger</keyword>
<dbReference type="SUPFAM" id="SSF57850">
    <property type="entry name" value="RING/U-box"/>
    <property type="match status" value="2"/>
</dbReference>
<dbReference type="SMART" id="SM00184">
    <property type="entry name" value="RING"/>
    <property type="match status" value="2"/>
</dbReference>
<comment type="caution">
    <text evidence="7">The sequence shown here is derived from an EMBL/GenBank/DDBJ whole genome shotgun (WGS) entry which is preliminary data.</text>
</comment>
<keyword evidence="5" id="KW-0732">Signal</keyword>
<gene>
    <name evidence="7" type="ORF">PGT21_019530</name>
</gene>
<dbReference type="EMBL" id="VSWC01000028">
    <property type="protein sequence ID" value="KAA1108623.1"/>
    <property type="molecule type" value="Genomic_DNA"/>
</dbReference>
<dbReference type="GO" id="GO:0008270">
    <property type="term" value="F:zinc ion binding"/>
    <property type="evidence" value="ECO:0007669"/>
    <property type="project" value="UniProtKB-KW"/>
</dbReference>
<evidence type="ECO:0000313" key="7">
    <source>
        <dbReference type="EMBL" id="KAA1108623.1"/>
    </source>
</evidence>
<proteinExistence type="predicted"/>
<dbReference type="InterPro" id="IPR053238">
    <property type="entry name" value="RING-H2_zinc_finger"/>
</dbReference>
<evidence type="ECO:0000256" key="1">
    <source>
        <dbReference type="ARBA" id="ARBA00022723"/>
    </source>
</evidence>
<dbReference type="Proteomes" id="UP000324748">
    <property type="component" value="Unassembled WGS sequence"/>
</dbReference>
<feature type="domain" description="RING-type" evidence="6">
    <location>
        <begin position="159"/>
        <end position="201"/>
    </location>
</feature>
<dbReference type="PANTHER" id="PTHR14155">
    <property type="entry name" value="RING FINGER DOMAIN-CONTAINING"/>
    <property type="match status" value="1"/>
</dbReference>
<dbReference type="AlphaFoldDB" id="A0A5B0Q675"/>
<accession>A0A5B0Q675</accession>
<keyword evidence="3" id="KW-0862">Zinc</keyword>
<evidence type="ECO:0000256" key="4">
    <source>
        <dbReference type="PROSITE-ProRule" id="PRU00175"/>
    </source>
</evidence>
<dbReference type="Pfam" id="PF13639">
    <property type="entry name" value="zf-RING_2"/>
    <property type="match status" value="1"/>
</dbReference>
<reference evidence="7 8" key="1">
    <citation type="submission" date="2019-05" db="EMBL/GenBank/DDBJ databases">
        <title>Emergence of the Ug99 lineage of the wheat stem rust pathogen through somatic hybridization.</title>
        <authorList>
            <person name="Li F."/>
            <person name="Upadhyaya N.M."/>
            <person name="Sperschneider J."/>
            <person name="Matny O."/>
            <person name="Nguyen-Phuc H."/>
            <person name="Mago R."/>
            <person name="Raley C."/>
            <person name="Miller M.E."/>
            <person name="Silverstein K.A.T."/>
            <person name="Henningsen E."/>
            <person name="Hirsch C.D."/>
            <person name="Visser B."/>
            <person name="Pretorius Z.A."/>
            <person name="Steffenson B.J."/>
            <person name="Schwessinger B."/>
            <person name="Dodds P.N."/>
            <person name="Figueroa M."/>
        </authorList>
    </citation>
    <scope>NUCLEOTIDE SEQUENCE [LARGE SCALE GENOMIC DNA]</scope>
    <source>
        <strain evidence="7">21-0</strain>
    </source>
</reference>
<keyword evidence="8" id="KW-1185">Reference proteome</keyword>
<evidence type="ECO:0000313" key="8">
    <source>
        <dbReference type="Proteomes" id="UP000324748"/>
    </source>
</evidence>
<sequence>MLLLVQILWLVVLFQVSTLFSYGLPSGPGATSSSGNWKKLRQSYKSLKRKCSLKSGLSGSRRFDSSSLNPTAGPEAMPVCYICSATILPLQDMFMFPNCGEGHTIHQGCVDAQYFGGSSCPICQAVSSSIQQHELVAPSSSIAQVKDQQMSESQEADGCPLCLEEWSQEDERLEWPICSHFFHKTCVEPWRRSHVTCPVCRREDPELLLKRSNRPGLVETTPQPDVSYLLDQDSSYDMATHSSYPVARDSSYHMAQDSSYQMARHSSYPVARDSSYHMTRHSSYPVARDSSYHVARDSSYPVARDSSYPVGRDSSYHVARGSSYHVSEDYFMDRSREIVRTLRNARCVEEYEGHEQHTFSPFLLMFSFGLVFCCVHFL</sequence>
<feature type="chain" id="PRO_5022901135" description="RING-type domain-containing protein" evidence="5">
    <location>
        <begin position="20"/>
        <end position="378"/>
    </location>
</feature>
<dbReference type="Gene3D" id="3.30.40.10">
    <property type="entry name" value="Zinc/RING finger domain, C3HC4 (zinc finger)"/>
    <property type="match status" value="2"/>
</dbReference>
<name>A0A5B0Q675_PUCGR</name>
<keyword evidence="1" id="KW-0479">Metal-binding</keyword>